<keyword evidence="6" id="KW-1185">Reference proteome</keyword>
<dbReference type="AlphaFoldDB" id="A0A929PVM3"/>
<dbReference type="SUPFAM" id="SSF54197">
    <property type="entry name" value="HIT-like"/>
    <property type="match status" value="1"/>
</dbReference>
<dbReference type="InterPro" id="IPR011146">
    <property type="entry name" value="HIT-like"/>
</dbReference>
<evidence type="ECO:0000256" key="1">
    <source>
        <dbReference type="PIRSR" id="PIRSR601310-1"/>
    </source>
</evidence>
<evidence type="ECO:0000313" key="5">
    <source>
        <dbReference type="EMBL" id="MBE9661176.1"/>
    </source>
</evidence>
<dbReference type="RefSeq" id="WP_194110378.1">
    <property type="nucleotide sequence ID" value="NZ_JADFFL010000002.1"/>
</dbReference>
<dbReference type="InterPro" id="IPR001310">
    <property type="entry name" value="Histidine_triad_HIT"/>
</dbReference>
<dbReference type="GO" id="GO:0009117">
    <property type="term" value="P:nucleotide metabolic process"/>
    <property type="evidence" value="ECO:0007669"/>
    <property type="project" value="TreeGrafter"/>
</dbReference>
<dbReference type="Gene3D" id="3.30.428.10">
    <property type="entry name" value="HIT-like"/>
    <property type="match status" value="1"/>
</dbReference>
<dbReference type="InterPro" id="IPR036265">
    <property type="entry name" value="HIT-like_sf"/>
</dbReference>
<dbReference type="EMBL" id="JADFFL010000002">
    <property type="protein sequence ID" value="MBE9661176.1"/>
    <property type="molecule type" value="Genomic_DNA"/>
</dbReference>
<accession>A0A929PVM3</accession>
<dbReference type="Pfam" id="PF01230">
    <property type="entry name" value="HIT"/>
    <property type="match status" value="1"/>
</dbReference>
<evidence type="ECO:0000256" key="3">
    <source>
        <dbReference type="PROSITE-ProRule" id="PRU00464"/>
    </source>
</evidence>
<evidence type="ECO:0000256" key="2">
    <source>
        <dbReference type="PIRSR" id="PIRSR601310-3"/>
    </source>
</evidence>
<proteinExistence type="predicted"/>
<reference evidence="5" key="1">
    <citation type="submission" date="2020-10" db="EMBL/GenBank/DDBJ databases">
        <title>Mucilaginibacter mali sp. nov., isolated from rhizosphere soil of apple orchard.</title>
        <authorList>
            <person name="Lee J.-S."/>
            <person name="Kim H.S."/>
            <person name="Kim J.-S."/>
        </authorList>
    </citation>
    <scope>NUCLEOTIDE SEQUENCE</scope>
    <source>
        <strain evidence="5">KCTC 22746</strain>
    </source>
</reference>
<feature type="active site" description="Tele-AMP-histidine intermediate" evidence="1">
    <location>
        <position position="93"/>
    </location>
</feature>
<dbReference type="PRINTS" id="PR00332">
    <property type="entry name" value="HISTRIAD"/>
</dbReference>
<evidence type="ECO:0000259" key="4">
    <source>
        <dbReference type="PROSITE" id="PS51084"/>
    </source>
</evidence>
<protein>
    <submittedName>
        <fullName evidence="5">HIT family protein</fullName>
    </submittedName>
</protein>
<evidence type="ECO:0000313" key="6">
    <source>
        <dbReference type="Proteomes" id="UP000622475"/>
    </source>
</evidence>
<dbReference type="Proteomes" id="UP000622475">
    <property type="component" value="Unassembled WGS sequence"/>
</dbReference>
<feature type="domain" description="HIT" evidence="4">
    <location>
        <begin position="4"/>
        <end position="107"/>
    </location>
</feature>
<sequence length="138" mass="15402">MSSIFSKIVAGDIPAYKVAESNDFLAFLDISPLTEGHTLVIPKKEVDQLFDLDDETYTGLQLFAKIVATGLKKATDVKRIGVVVMGLEVPHAHIHLIPMNKADDINFSNDKLKYTPEEFETIANAIKDALREEREEEV</sequence>
<comment type="caution">
    <text evidence="5">The sequence shown here is derived from an EMBL/GenBank/DDBJ whole genome shotgun (WGS) entry which is preliminary data.</text>
</comment>
<dbReference type="PROSITE" id="PS51084">
    <property type="entry name" value="HIT_2"/>
    <property type="match status" value="1"/>
</dbReference>
<dbReference type="PANTHER" id="PTHR46648">
    <property type="entry name" value="HIT FAMILY PROTEIN 1"/>
    <property type="match status" value="1"/>
</dbReference>
<gene>
    <name evidence="5" type="ORF">IRJ16_04715</name>
</gene>
<dbReference type="PANTHER" id="PTHR46648:SF1">
    <property type="entry name" value="ADENOSINE 5'-MONOPHOSPHORAMIDASE HNT1"/>
    <property type="match status" value="1"/>
</dbReference>
<name>A0A929PVM3_9SPHI</name>
<feature type="short sequence motif" description="Histidine triad motif" evidence="2 3">
    <location>
        <begin position="91"/>
        <end position="95"/>
    </location>
</feature>
<organism evidence="5 6">
    <name type="scientific">Mucilaginibacter myungsuensis</name>
    <dbReference type="NCBI Taxonomy" id="649104"/>
    <lineage>
        <taxon>Bacteria</taxon>
        <taxon>Pseudomonadati</taxon>
        <taxon>Bacteroidota</taxon>
        <taxon>Sphingobacteriia</taxon>
        <taxon>Sphingobacteriales</taxon>
        <taxon>Sphingobacteriaceae</taxon>
        <taxon>Mucilaginibacter</taxon>
    </lineage>
</organism>
<dbReference type="GO" id="GO:0003824">
    <property type="term" value="F:catalytic activity"/>
    <property type="evidence" value="ECO:0007669"/>
    <property type="project" value="InterPro"/>
</dbReference>